<dbReference type="Proteomes" id="UP001470230">
    <property type="component" value="Unassembled WGS sequence"/>
</dbReference>
<dbReference type="PANTHER" id="PTHR12436">
    <property type="entry name" value="80 KDA MCM3-ASSOCIATED PROTEIN"/>
    <property type="match status" value="1"/>
</dbReference>
<gene>
    <name evidence="2" type="ORF">M9Y10_011231</name>
</gene>
<evidence type="ECO:0000259" key="1">
    <source>
        <dbReference type="Pfam" id="PF03399"/>
    </source>
</evidence>
<comment type="caution">
    <text evidence="2">The sequence shown here is derived from an EMBL/GenBank/DDBJ whole genome shotgun (WGS) entry which is preliminary data.</text>
</comment>
<dbReference type="InterPro" id="IPR005062">
    <property type="entry name" value="SAC3/GANP/THP3_conserved"/>
</dbReference>
<sequence>MEFYSTGKKNIGENIMVGTCLNMCPERDIELNKNELSPFEFDESNNFNEKYAIAKFHRSDSSRFDSIKSDDVRPLPVLQKTIQHILNFVIAKRLNTLPKTTEIDLYMYLRGRFRAICTDITIQHLEGKEVIEIYQTMILYFIWAGVKFPNICDRDSFDHIMNLQIMTNMFSSLNDQYDTFFRKTGLHYPFESDFRSFYLLKYVPNDAGQFLPQLLTIPKDLFETTAIRNVINLRQSIISNRIPDFIKIIDSASIQFAAMALQNVPTFYFMTFHAMKKALGRHKFNKNFFTSFLELPNEYFQMFEKNFSLIPDPNSQNNDVFTFDKNAQPSITAPPALPLPSSIRRRYESLPLLEFFIFKPTQNNIPTITESKVNNIPEIRSEVDIKPEIETNIQEQNEIENVNNISSQTSDVNQIIFKPPSPKPFLFKKIETPVKEEAKHEESTFSLVSSEAQEENQVSPSLQIASSPISIQGNEESGESISEEPAIYFPCIMKMKKKVLKPQLFNFVSMIPSSLPPFCYISIVINDSDDSPSAGFVRDCLNNRFNLTMKNDIIYLGNSKMVSSICKKSHVYMSIVRKRLQKYMNDVGAILHCEDTTECKSENIPIFTFSLANSKSSPELILNNLIRKCIETAVVEFQPMDLTEIVRSALSMVFKIILSSGWQKASCNSILKLFNNVILSLANVFESELFMRFLLPFIHNQFGPDNMKEFSSSIRKMKFSLIDKNDSVQPRSDSNWPLFIRDNMKINSITPFIAPVSAKFDSESFLRYVISPFEDSLPSEYVKPPKEVTSYDDILRALDYDLYD</sequence>
<name>A0ABR2IIW3_9EUKA</name>
<dbReference type="EMBL" id="JAPFFF010000017">
    <property type="protein sequence ID" value="KAK8863545.1"/>
    <property type="molecule type" value="Genomic_DNA"/>
</dbReference>
<dbReference type="PANTHER" id="PTHR12436:SF3">
    <property type="entry name" value="GERMINAL-CENTER ASSOCIATED NUCLEAR PROTEIN"/>
    <property type="match status" value="1"/>
</dbReference>
<evidence type="ECO:0000313" key="2">
    <source>
        <dbReference type="EMBL" id="KAK8863545.1"/>
    </source>
</evidence>
<dbReference type="Gene3D" id="1.25.40.990">
    <property type="match status" value="1"/>
</dbReference>
<dbReference type="InterPro" id="IPR045107">
    <property type="entry name" value="SAC3/GANP/THP3"/>
</dbReference>
<organism evidence="2 3">
    <name type="scientific">Tritrichomonas musculus</name>
    <dbReference type="NCBI Taxonomy" id="1915356"/>
    <lineage>
        <taxon>Eukaryota</taxon>
        <taxon>Metamonada</taxon>
        <taxon>Parabasalia</taxon>
        <taxon>Tritrichomonadida</taxon>
        <taxon>Tritrichomonadidae</taxon>
        <taxon>Tritrichomonas</taxon>
    </lineage>
</organism>
<proteinExistence type="predicted"/>
<reference evidence="2 3" key="1">
    <citation type="submission" date="2024-04" db="EMBL/GenBank/DDBJ databases">
        <title>Tritrichomonas musculus Genome.</title>
        <authorList>
            <person name="Alves-Ferreira E."/>
            <person name="Grigg M."/>
            <person name="Lorenzi H."/>
            <person name="Galac M."/>
        </authorList>
    </citation>
    <scope>NUCLEOTIDE SEQUENCE [LARGE SCALE GENOMIC DNA]</scope>
    <source>
        <strain evidence="2 3">EAF2021</strain>
    </source>
</reference>
<dbReference type="Pfam" id="PF03399">
    <property type="entry name" value="SAC3_GANP"/>
    <property type="match status" value="1"/>
</dbReference>
<protein>
    <recommendedName>
        <fullName evidence="1">SAC3/GANP/THP3 conserved domain-containing protein</fullName>
    </recommendedName>
</protein>
<accession>A0ABR2IIW3</accession>
<evidence type="ECO:0000313" key="3">
    <source>
        <dbReference type="Proteomes" id="UP001470230"/>
    </source>
</evidence>
<keyword evidence="3" id="KW-1185">Reference proteome</keyword>
<feature type="domain" description="SAC3/GANP/THP3 conserved" evidence="1">
    <location>
        <begin position="23"/>
        <end position="287"/>
    </location>
</feature>